<dbReference type="Gene3D" id="3.40.50.720">
    <property type="entry name" value="NAD(P)-binding Rossmann-like Domain"/>
    <property type="match status" value="1"/>
</dbReference>
<keyword evidence="4" id="KW-1185">Reference proteome</keyword>
<reference evidence="3" key="2">
    <citation type="submission" date="2020-09" db="EMBL/GenBank/DDBJ databases">
        <authorList>
            <person name="Sun Q."/>
            <person name="Zhou Y."/>
        </authorList>
    </citation>
    <scope>NUCLEOTIDE SEQUENCE</scope>
    <source>
        <strain evidence="3">CGMCC 1.15448</strain>
    </source>
</reference>
<dbReference type="CDD" id="cd11731">
    <property type="entry name" value="Lin1944_like_SDR_c"/>
    <property type="match status" value="1"/>
</dbReference>
<organism evidence="3 4">
    <name type="scientific">Puia dinghuensis</name>
    <dbReference type="NCBI Taxonomy" id="1792502"/>
    <lineage>
        <taxon>Bacteria</taxon>
        <taxon>Pseudomonadati</taxon>
        <taxon>Bacteroidota</taxon>
        <taxon>Chitinophagia</taxon>
        <taxon>Chitinophagales</taxon>
        <taxon>Chitinophagaceae</taxon>
        <taxon>Puia</taxon>
    </lineage>
</organism>
<dbReference type="InterPro" id="IPR036291">
    <property type="entry name" value="NAD(P)-bd_dom_sf"/>
</dbReference>
<reference evidence="3" key="1">
    <citation type="journal article" date="2014" name="Int. J. Syst. Evol. Microbiol.">
        <title>Complete genome sequence of Corynebacterium casei LMG S-19264T (=DSM 44701T), isolated from a smear-ripened cheese.</title>
        <authorList>
            <consortium name="US DOE Joint Genome Institute (JGI-PGF)"/>
            <person name="Walter F."/>
            <person name="Albersmeier A."/>
            <person name="Kalinowski J."/>
            <person name="Ruckert C."/>
        </authorList>
    </citation>
    <scope>NUCLEOTIDE SEQUENCE</scope>
    <source>
        <strain evidence="3">CGMCC 1.15448</strain>
    </source>
</reference>
<dbReference type="InterPro" id="IPR002347">
    <property type="entry name" value="SDR_fam"/>
</dbReference>
<dbReference type="AlphaFoldDB" id="A0A8J2UCG0"/>
<evidence type="ECO:0000313" key="3">
    <source>
        <dbReference type="EMBL" id="GGA98545.1"/>
    </source>
</evidence>
<comment type="similarity">
    <text evidence="1">Belongs to the short-chain dehydrogenases/reductases (SDR) family.</text>
</comment>
<comment type="caution">
    <text evidence="3">The sequence shown here is derived from an EMBL/GenBank/DDBJ whole genome shotgun (WGS) entry which is preliminary data.</text>
</comment>
<gene>
    <name evidence="3" type="ORF">GCM10011511_22320</name>
</gene>
<evidence type="ECO:0000313" key="4">
    <source>
        <dbReference type="Proteomes" id="UP000607559"/>
    </source>
</evidence>
<dbReference type="PANTHER" id="PTHR43477">
    <property type="entry name" value="DIHYDROANTICAPSIN 7-DEHYDROGENASE"/>
    <property type="match status" value="1"/>
</dbReference>
<dbReference type="GO" id="GO:0016491">
    <property type="term" value="F:oxidoreductase activity"/>
    <property type="evidence" value="ECO:0007669"/>
    <property type="project" value="UniProtKB-KW"/>
</dbReference>
<dbReference type="EMBL" id="BMJC01000002">
    <property type="protein sequence ID" value="GGA98545.1"/>
    <property type="molecule type" value="Genomic_DNA"/>
</dbReference>
<sequence length="244" mass="25879">MDELCHMLTNKKVVILGGSSGIGLATAKAAAAAGAHVVIVSSNQARIDEALKGLPGKPEGYAIDLSKEANIKAFFERVGPFDHLVYTAGDTLSLVTLEQLVMDEARAFFDIRYWGAVTAVKYGSPHIRPGGSVCLIGGTASPRPGKGWSLAASICAAMEGFTRAMAVELAPMRVNLVEPGVIRTNLWNGLPADVREGMYATEASRLPVRRVGEAEDIARTFIYLMEEPHITGQAIVVDGGSVLV</sequence>
<protein>
    <submittedName>
        <fullName evidence="3">Short-chain dehydrogenase</fullName>
    </submittedName>
</protein>
<proteinExistence type="inferred from homology"/>
<evidence type="ECO:0000256" key="2">
    <source>
        <dbReference type="ARBA" id="ARBA00023002"/>
    </source>
</evidence>
<keyword evidence="2" id="KW-0560">Oxidoreductase</keyword>
<dbReference type="PRINTS" id="PR00081">
    <property type="entry name" value="GDHRDH"/>
</dbReference>
<dbReference type="Proteomes" id="UP000607559">
    <property type="component" value="Unassembled WGS sequence"/>
</dbReference>
<evidence type="ECO:0000256" key="1">
    <source>
        <dbReference type="ARBA" id="ARBA00006484"/>
    </source>
</evidence>
<dbReference type="PANTHER" id="PTHR43477:SF1">
    <property type="entry name" value="DIHYDROANTICAPSIN 7-DEHYDROGENASE"/>
    <property type="match status" value="1"/>
</dbReference>
<dbReference type="Pfam" id="PF13561">
    <property type="entry name" value="adh_short_C2"/>
    <property type="match status" value="1"/>
</dbReference>
<dbReference type="SUPFAM" id="SSF51735">
    <property type="entry name" value="NAD(P)-binding Rossmann-fold domains"/>
    <property type="match status" value="1"/>
</dbReference>
<accession>A0A8J2UCG0</accession>
<name>A0A8J2UCG0_9BACT</name>
<dbReference type="InterPro" id="IPR051122">
    <property type="entry name" value="SDR_DHRS6-like"/>
</dbReference>